<feature type="compositionally biased region" description="Polar residues" evidence="1">
    <location>
        <begin position="8"/>
        <end position="31"/>
    </location>
</feature>
<name>A0A5J5BAE6_9ASTE</name>
<dbReference type="OrthoDB" id="1924189at2759"/>
<sequence length="541" mass="61164">MRLKIAPTSLQSSPQSFTSPKPTSIIDSPSSTKCTKRDGALVRRFVCSSICTSMKIQKSRSFNKPVSRGHTLKRACSTNSNEYLDDELCKNIEGLAQKFDISDDENEGHKNNSTICTASQTSFSTYRTSFLPSKLQFLAPPVLGIWREPPEWPEGEEFTRASIEWKANSMDLPLSIRMIKKKQQCREGFRDLGESSCCSVNAAFSSMVFVILELQSYALRMREVLSYEDLEGITARVQREMHTTFAWLFQQVFSRTPSLMIYVMILLANFSVHSLAMANNVAVQDRPLLGALCETTETVSVTERQNQQPSQADMVPGNNGGGVRVRPIAYVTGGGDRYLDGSSLSIQSPSCVPDHISRSYSNEDYKLEGKEAWLWKSTVDEAMRMRAELGGGVLDHETMQQLVSPVSVELEPDTYVDYFRTDLVYQMALSQEPNNPLLLCNYAQFLFLVAHDYDRAEECFKRAIQVEPLDAEPLSHYANFLWIVRDDLWEAEERYQQAMAAEQGNPYHASKYANFLWSTGGEETCLPSNTFLYNKIRAQNF</sequence>
<evidence type="ECO:0000313" key="3">
    <source>
        <dbReference type="Proteomes" id="UP000325577"/>
    </source>
</evidence>
<dbReference type="AlphaFoldDB" id="A0A5J5BAE6"/>
<proteinExistence type="predicted"/>
<accession>A0A5J5BAE6</accession>
<dbReference type="Proteomes" id="UP000325577">
    <property type="component" value="Linkage Group LG14"/>
</dbReference>
<organism evidence="2 3">
    <name type="scientific">Nyssa sinensis</name>
    <dbReference type="NCBI Taxonomy" id="561372"/>
    <lineage>
        <taxon>Eukaryota</taxon>
        <taxon>Viridiplantae</taxon>
        <taxon>Streptophyta</taxon>
        <taxon>Embryophyta</taxon>
        <taxon>Tracheophyta</taxon>
        <taxon>Spermatophyta</taxon>
        <taxon>Magnoliopsida</taxon>
        <taxon>eudicotyledons</taxon>
        <taxon>Gunneridae</taxon>
        <taxon>Pentapetalae</taxon>
        <taxon>asterids</taxon>
        <taxon>Cornales</taxon>
        <taxon>Nyssaceae</taxon>
        <taxon>Nyssa</taxon>
    </lineage>
</organism>
<evidence type="ECO:0000313" key="2">
    <source>
        <dbReference type="EMBL" id="KAA8539624.1"/>
    </source>
</evidence>
<dbReference type="SUPFAM" id="SSF48452">
    <property type="entry name" value="TPR-like"/>
    <property type="match status" value="1"/>
</dbReference>
<dbReference type="PANTHER" id="PTHR26312">
    <property type="entry name" value="TETRATRICOPEPTIDE REPEAT PROTEIN 5"/>
    <property type="match status" value="1"/>
</dbReference>
<keyword evidence="3" id="KW-1185">Reference proteome</keyword>
<dbReference type="PANTHER" id="PTHR26312:SF176">
    <property type="entry name" value="TETRATRICOPEPTIDE-LIKE HELICAL DOMAIN-CONTAINING PROTEIN-RELATED"/>
    <property type="match status" value="1"/>
</dbReference>
<protein>
    <submittedName>
        <fullName evidence="2">Uncharacterized protein</fullName>
    </submittedName>
</protein>
<gene>
    <name evidence="2" type="ORF">F0562_026316</name>
</gene>
<dbReference type="InterPro" id="IPR011990">
    <property type="entry name" value="TPR-like_helical_dom_sf"/>
</dbReference>
<evidence type="ECO:0000256" key="1">
    <source>
        <dbReference type="SAM" id="MobiDB-lite"/>
    </source>
</evidence>
<dbReference type="EMBL" id="CM018037">
    <property type="protein sequence ID" value="KAA8539624.1"/>
    <property type="molecule type" value="Genomic_DNA"/>
</dbReference>
<dbReference type="Gene3D" id="1.25.40.10">
    <property type="entry name" value="Tetratricopeptide repeat domain"/>
    <property type="match status" value="1"/>
</dbReference>
<feature type="region of interest" description="Disordered" evidence="1">
    <location>
        <begin position="1"/>
        <end position="31"/>
    </location>
</feature>
<reference evidence="2 3" key="1">
    <citation type="submission" date="2019-09" db="EMBL/GenBank/DDBJ databases">
        <title>A chromosome-level genome assembly of the Chinese tupelo Nyssa sinensis.</title>
        <authorList>
            <person name="Yang X."/>
            <person name="Kang M."/>
            <person name="Yang Y."/>
            <person name="Xiong H."/>
            <person name="Wang M."/>
            <person name="Zhang Z."/>
            <person name="Wang Z."/>
            <person name="Wu H."/>
            <person name="Ma T."/>
            <person name="Liu J."/>
            <person name="Xi Z."/>
        </authorList>
    </citation>
    <scope>NUCLEOTIDE SEQUENCE [LARGE SCALE GENOMIC DNA]</scope>
    <source>
        <strain evidence="2">J267</strain>
        <tissue evidence="2">Leaf</tissue>
    </source>
</reference>